<comment type="caution">
    <text evidence="2">The sequence shown here is derived from an EMBL/GenBank/DDBJ whole genome shotgun (WGS) entry which is preliminary data.</text>
</comment>
<dbReference type="EMBL" id="WMBQ01000001">
    <property type="protein sequence ID" value="MTD93832.1"/>
    <property type="molecule type" value="Genomic_DNA"/>
</dbReference>
<evidence type="ECO:0000313" key="2">
    <source>
        <dbReference type="EMBL" id="MTD93832.1"/>
    </source>
</evidence>
<accession>A0A6I3KJC0</accession>
<sequence length="119" mass="12493">MLFPRSVFVRTRLSTAGIGASRARVTLLFSLAALALGGCSAAAPMANSGLISAFASQPPPHAAQPPVDLEADGMEAQRPPRMRMFSRPDDPTQPFSPNYGDVPLPQHADESDDVPPAPA</sequence>
<keyword evidence="3" id="KW-1185">Reference proteome</keyword>
<feature type="region of interest" description="Disordered" evidence="1">
    <location>
        <begin position="55"/>
        <end position="119"/>
    </location>
</feature>
<dbReference type="Proteomes" id="UP000440694">
    <property type="component" value="Unassembled WGS sequence"/>
</dbReference>
<gene>
    <name evidence="2" type="ORF">GIW81_05730</name>
</gene>
<evidence type="ECO:0000256" key="1">
    <source>
        <dbReference type="SAM" id="MobiDB-lite"/>
    </source>
</evidence>
<dbReference type="RefSeq" id="WP_154738334.1">
    <property type="nucleotide sequence ID" value="NZ_WMBQ01000001.1"/>
</dbReference>
<evidence type="ECO:0000313" key="3">
    <source>
        <dbReference type="Proteomes" id="UP000440694"/>
    </source>
</evidence>
<proteinExistence type="predicted"/>
<name>A0A6I3KJC0_9HYPH</name>
<reference evidence="2 3" key="1">
    <citation type="submission" date="2019-11" db="EMBL/GenBank/DDBJ databases">
        <title>Identification of a novel strain.</title>
        <authorList>
            <person name="Xu Q."/>
            <person name="Wang G."/>
        </authorList>
    </citation>
    <scope>NUCLEOTIDE SEQUENCE [LARGE SCALE GENOMIC DNA]</scope>
    <source>
        <strain evidence="3">xq</strain>
    </source>
</reference>
<organism evidence="2 3">
    <name type="scientific">Hyphomicrobium album</name>
    <dbReference type="NCBI Taxonomy" id="2665159"/>
    <lineage>
        <taxon>Bacteria</taxon>
        <taxon>Pseudomonadati</taxon>
        <taxon>Pseudomonadota</taxon>
        <taxon>Alphaproteobacteria</taxon>
        <taxon>Hyphomicrobiales</taxon>
        <taxon>Hyphomicrobiaceae</taxon>
        <taxon>Hyphomicrobium</taxon>
    </lineage>
</organism>
<dbReference type="AlphaFoldDB" id="A0A6I3KJC0"/>
<protein>
    <submittedName>
        <fullName evidence="2">Uncharacterized protein</fullName>
    </submittedName>
</protein>